<reference evidence="2" key="1">
    <citation type="journal article" date="2020" name="Mol. Plant Microbe Interact.">
        <title>Genome Sequence of the Biocontrol Agent Coniothyrium minitans strain Conio (IMI 134523).</title>
        <authorList>
            <person name="Patel D."/>
            <person name="Shittu T.A."/>
            <person name="Baroncelli R."/>
            <person name="Muthumeenakshi S."/>
            <person name="Osborne T.H."/>
            <person name="Janganan T.K."/>
            <person name="Sreenivasaprasad S."/>
        </authorList>
    </citation>
    <scope>NUCLEOTIDE SEQUENCE</scope>
    <source>
        <strain evidence="2">Conio</strain>
    </source>
</reference>
<feature type="compositionally biased region" description="Polar residues" evidence="1">
    <location>
        <begin position="20"/>
        <end position="34"/>
    </location>
</feature>
<dbReference type="OrthoDB" id="3786137at2759"/>
<protein>
    <submittedName>
        <fullName evidence="2">Uncharacterized protein</fullName>
    </submittedName>
</protein>
<dbReference type="Proteomes" id="UP000756921">
    <property type="component" value="Unassembled WGS sequence"/>
</dbReference>
<dbReference type="EMBL" id="WJXW01000001">
    <property type="protein sequence ID" value="KAF9740868.1"/>
    <property type="molecule type" value="Genomic_DNA"/>
</dbReference>
<comment type="caution">
    <text evidence="2">The sequence shown here is derived from an EMBL/GenBank/DDBJ whole genome shotgun (WGS) entry which is preliminary data.</text>
</comment>
<evidence type="ECO:0000256" key="1">
    <source>
        <dbReference type="SAM" id="MobiDB-lite"/>
    </source>
</evidence>
<accession>A0A9P6GSS6</accession>
<proteinExistence type="predicted"/>
<dbReference type="AlphaFoldDB" id="A0A9P6GSS6"/>
<feature type="region of interest" description="Disordered" evidence="1">
    <location>
        <begin position="20"/>
        <end position="39"/>
    </location>
</feature>
<organism evidence="2 3">
    <name type="scientific">Paraphaeosphaeria minitans</name>
    <dbReference type="NCBI Taxonomy" id="565426"/>
    <lineage>
        <taxon>Eukaryota</taxon>
        <taxon>Fungi</taxon>
        <taxon>Dikarya</taxon>
        <taxon>Ascomycota</taxon>
        <taxon>Pezizomycotina</taxon>
        <taxon>Dothideomycetes</taxon>
        <taxon>Pleosporomycetidae</taxon>
        <taxon>Pleosporales</taxon>
        <taxon>Massarineae</taxon>
        <taxon>Didymosphaeriaceae</taxon>
        <taxon>Paraphaeosphaeria</taxon>
    </lineage>
</organism>
<sequence length="294" mass="32333">MAKSTGELLVDAEWEALSHQLPSELNESTNTTTHPADKENAAWMDSSSYITSEEASATEPSLDHATQLLIDCAAASIAANMLEQLEQAALISHQYTGNIDLMQGHTAIDVYDSVVRDSFHTGLQHVLAGMGGIKTPTIVVDVSGFLDGDNELIADLKRSNFSLVPVRLIQTSQSPLTSQSTISFTAAFSIAVKNCFTSALEALTDVRPRELFARQQMLHKGKHNIGEDLDCCLFKILEEDYRMPFDKSKLDNNAYKYVIAQKKEVADDVFTHMISEFSISCGTCGVDHEFKIVH</sequence>
<keyword evidence="3" id="KW-1185">Reference proteome</keyword>
<evidence type="ECO:0000313" key="3">
    <source>
        <dbReference type="Proteomes" id="UP000756921"/>
    </source>
</evidence>
<evidence type="ECO:0000313" key="2">
    <source>
        <dbReference type="EMBL" id="KAF9740868.1"/>
    </source>
</evidence>
<name>A0A9P6GSS6_9PLEO</name>
<gene>
    <name evidence="2" type="ORF">PMIN01_00407</name>
</gene>